<evidence type="ECO:0000313" key="3">
    <source>
        <dbReference type="Proteomes" id="UP001141650"/>
    </source>
</evidence>
<reference evidence="2" key="1">
    <citation type="submission" date="2020-07" db="EMBL/GenBank/DDBJ databases">
        <authorList>
            <person name="Pettersson B.M.F."/>
            <person name="Behra P.R.K."/>
            <person name="Ramesh M."/>
            <person name="Das S."/>
            <person name="Dasgupta S."/>
            <person name="Kirsebom L.A."/>
        </authorList>
    </citation>
    <scope>NUCLEOTIDE SEQUENCE</scope>
    <source>
        <strain evidence="2">CCUG 55640</strain>
    </source>
</reference>
<dbReference type="Proteomes" id="UP001141650">
    <property type="component" value="Unassembled WGS sequence"/>
</dbReference>
<dbReference type="AlphaFoldDB" id="A0AA41XM54"/>
<sequence length="161" mass="16724">MQNTPAARRANARNLIPGSSEPEQIDPSVTRAQRGSAVNWSATAGPLVACAVVAAVSAAPSPAAHAKNGDTHVVGEGLEQTLDCADATLFVNGTRNVVNAKGNCWAVTVMGSGNTVVADSVTHDITVYGYDQTVFFHGGAPVLWDRGRELGMTNRLQQVPG</sequence>
<gene>
    <name evidence="2" type="ORF">H7K38_09005</name>
</gene>
<reference evidence="2" key="2">
    <citation type="journal article" date="2022" name="BMC Genomics">
        <title>Comparative genome analysis of mycobacteria focusing on tRNA and non-coding RNA.</title>
        <authorList>
            <person name="Behra P.R.K."/>
            <person name="Pettersson B.M.F."/>
            <person name="Ramesh M."/>
            <person name="Das S."/>
            <person name="Dasgupta S."/>
            <person name="Kirsebom L.A."/>
        </authorList>
    </citation>
    <scope>NUCLEOTIDE SEQUENCE</scope>
    <source>
        <strain evidence="2">CCUG 55640</strain>
    </source>
</reference>
<protein>
    <submittedName>
        <fullName evidence="2">DUF3060 domain-containing protein</fullName>
    </submittedName>
</protein>
<dbReference type="Pfam" id="PF11259">
    <property type="entry name" value="DUF3060"/>
    <property type="match status" value="1"/>
</dbReference>
<feature type="region of interest" description="Disordered" evidence="1">
    <location>
        <begin position="1"/>
        <end position="27"/>
    </location>
</feature>
<evidence type="ECO:0000313" key="2">
    <source>
        <dbReference type="EMBL" id="MCV7378793.1"/>
    </source>
</evidence>
<dbReference type="EMBL" id="JACKVH010000012">
    <property type="protein sequence ID" value="MCV7378793.1"/>
    <property type="molecule type" value="Genomic_DNA"/>
</dbReference>
<evidence type="ECO:0000256" key="1">
    <source>
        <dbReference type="SAM" id="MobiDB-lite"/>
    </source>
</evidence>
<name>A0AA41XM54_9MYCO</name>
<organism evidence="2 3">
    <name type="scientific">Mycobacterium alsense</name>
    <dbReference type="NCBI Taxonomy" id="324058"/>
    <lineage>
        <taxon>Bacteria</taxon>
        <taxon>Bacillati</taxon>
        <taxon>Actinomycetota</taxon>
        <taxon>Actinomycetes</taxon>
        <taxon>Mycobacteriales</taxon>
        <taxon>Mycobacteriaceae</taxon>
        <taxon>Mycobacterium</taxon>
    </lineage>
</organism>
<dbReference type="InterPro" id="IPR021417">
    <property type="entry name" value="DUF3060"/>
</dbReference>
<comment type="caution">
    <text evidence="2">The sequence shown here is derived from an EMBL/GenBank/DDBJ whole genome shotgun (WGS) entry which is preliminary data.</text>
</comment>
<accession>A0AA41XM54</accession>
<proteinExistence type="predicted"/>
<feature type="compositionally biased region" description="Low complexity" evidence="1">
    <location>
        <begin position="1"/>
        <end position="14"/>
    </location>
</feature>